<dbReference type="EMBL" id="MU866382">
    <property type="protein sequence ID" value="KAK4172931.1"/>
    <property type="molecule type" value="Genomic_DNA"/>
</dbReference>
<dbReference type="PANTHER" id="PTHR11360">
    <property type="entry name" value="MONOCARBOXYLATE TRANSPORTER"/>
    <property type="match status" value="1"/>
</dbReference>
<reference evidence="6" key="1">
    <citation type="journal article" date="2023" name="Mol. Phylogenet. Evol.">
        <title>Genome-scale phylogeny and comparative genomics of the fungal order Sordariales.</title>
        <authorList>
            <person name="Hensen N."/>
            <person name="Bonometti L."/>
            <person name="Westerberg I."/>
            <person name="Brannstrom I.O."/>
            <person name="Guillou S."/>
            <person name="Cros-Aarteil S."/>
            <person name="Calhoun S."/>
            <person name="Haridas S."/>
            <person name="Kuo A."/>
            <person name="Mondo S."/>
            <person name="Pangilinan J."/>
            <person name="Riley R."/>
            <person name="LaButti K."/>
            <person name="Andreopoulos B."/>
            <person name="Lipzen A."/>
            <person name="Chen C."/>
            <person name="Yan M."/>
            <person name="Daum C."/>
            <person name="Ng V."/>
            <person name="Clum A."/>
            <person name="Steindorff A."/>
            <person name="Ohm R.A."/>
            <person name="Martin F."/>
            <person name="Silar P."/>
            <person name="Natvig D.O."/>
            <person name="Lalanne C."/>
            <person name="Gautier V."/>
            <person name="Ament-Velasquez S.L."/>
            <person name="Kruys A."/>
            <person name="Hutchinson M.I."/>
            <person name="Powell A.J."/>
            <person name="Barry K."/>
            <person name="Miller A.N."/>
            <person name="Grigoriev I.V."/>
            <person name="Debuchy R."/>
            <person name="Gladieux P."/>
            <person name="Hiltunen Thoren M."/>
            <person name="Johannesson H."/>
        </authorList>
    </citation>
    <scope>NUCLEOTIDE SEQUENCE</scope>
    <source>
        <strain evidence="6">CBS 892.96</strain>
    </source>
</reference>
<feature type="transmembrane region" description="Helical" evidence="4">
    <location>
        <begin position="112"/>
        <end position="130"/>
    </location>
</feature>
<dbReference type="PROSITE" id="PS50850">
    <property type="entry name" value="MFS"/>
    <property type="match status" value="1"/>
</dbReference>
<feature type="transmembrane region" description="Helical" evidence="4">
    <location>
        <begin position="167"/>
        <end position="188"/>
    </location>
</feature>
<dbReference type="InterPro" id="IPR011701">
    <property type="entry name" value="MFS"/>
</dbReference>
<feature type="transmembrane region" description="Helical" evidence="4">
    <location>
        <begin position="142"/>
        <end position="161"/>
    </location>
</feature>
<keyword evidence="4" id="KW-1133">Transmembrane helix</keyword>
<protein>
    <submittedName>
        <fullName evidence="6">Monocarboxylate transporter</fullName>
    </submittedName>
</protein>
<evidence type="ECO:0000313" key="7">
    <source>
        <dbReference type="Proteomes" id="UP001302321"/>
    </source>
</evidence>
<dbReference type="GO" id="GO:0022857">
    <property type="term" value="F:transmembrane transporter activity"/>
    <property type="evidence" value="ECO:0007669"/>
    <property type="project" value="InterPro"/>
</dbReference>
<comment type="similarity">
    <text evidence="2">Belongs to the major facilitator superfamily. Monocarboxylate porter (TC 2.A.1.13) family.</text>
</comment>
<sequence length="504" mass="53731">MATPYTDADCILAPADSTTTLAPSVPPTTTTPVQQLDFPKQPEHTTDSNEKPTPNAAATSEDEPPNGGYAWVCTFCSFMIHANTWGIGAPWGIFLDRYVSQGTFAQVGKFEYAIIGGLAIALALMVAPLANRCKRALGTRGTILLGSVITSVGIFASSAASQVWHLVLSYGVCYGLGMGMSISVVGPWFSTHRSLAIGIATAGSGFGGLGYSLLAGKLIATYGIAWTWRIMSCTMFFCNFICGLLIKDSPITKSAANNGAISSKPSSFSLRILTRPQVILILLWGFIVELGYVSLYFSLPSYATSLNLNLSQGSIVQALMSLGAGIGRPCVGWVSDRHGRINTALFMTLFCGLVSLTLWIHARSYVPLLIFAVVAGISSGTFWSTANPIVTEVVGMRESSETYSAVCLVMALPATFGEAIALQFVDESRTDNAKFLPSQVYVGCTYFIGAVALLMLRGWRVGQLQKKLALVQDPEAAGDKGEAPEKKKGYGWMKPGVLVKGVRV</sequence>
<dbReference type="Gene3D" id="1.20.1250.20">
    <property type="entry name" value="MFS general substrate transporter like domains"/>
    <property type="match status" value="2"/>
</dbReference>
<feature type="transmembrane region" description="Helical" evidence="4">
    <location>
        <begin position="226"/>
        <end position="246"/>
    </location>
</feature>
<evidence type="ECO:0000256" key="4">
    <source>
        <dbReference type="SAM" id="Phobius"/>
    </source>
</evidence>
<keyword evidence="7" id="KW-1185">Reference proteome</keyword>
<gene>
    <name evidence="6" type="ORF">QBC36DRAFT_361444</name>
</gene>
<feature type="transmembrane region" description="Helical" evidence="4">
    <location>
        <begin position="440"/>
        <end position="459"/>
    </location>
</feature>
<evidence type="ECO:0000256" key="1">
    <source>
        <dbReference type="ARBA" id="ARBA00004141"/>
    </source>
</evidence>
<keyword evidence="4" id="KW-0472">Membrane</keyword>
<dbReference type="SUPFAM" id="SSF103473">
    <property type="entry name" value="MFS general substrate transporter"/>
    <property type="match status" value="1"/>
</dbReference>
<keyword evidence="4" id="KW-0812">Transmembrane</keyword>
<dbReference type="InterPro" id="IPR050327">
    <property type="entry name" value="Proton-linked_MCT"/>
</dbReference>
<dbReference type="PANTHER" id="PTHR11360:SF315">
    <property type="entry name" value="TRANSPORTER MCH2-RELATED"/>
    <property type="match status" value="1"/>
</dbReference>
<feature type="region of interest" description="Disordered" evidence="3">
    <location>
        <begin position="16"/>
        <end position="64"/>
    </location>
</feature>
<feature type="transmembrane region" description="Helical" evidence="4">
    <location>
        <begin position="402"/>
        <end position="425"/>
    </location>
</feature>
<feature type="transmembrane region" description="Helical" evidence="4">
    <location>
        <begin position="311"/>
        <end position="331"/>
    </location>
</feature>
<proteinExistence type="inferred from homology"/>
<feature type="transmembrane region" description="Helical" evidence="4">
    <location>
        <begin position="368"/>
        <end position="390"/>
    </location>
</feature>
<dbReference type="AlphaFoldDB" id="A0AAN6W0M9"/>
<organism evidence="6 7">
    <name type="scientific">Triangularia setosa</name>
    <dbReference type="NCBI Taxonomy" id="2587417"/>
    <lineage>
        <taxon>Eukaryota</taxon>
        <taxon>Fungi</taxon>
        <taxon>Dikarya</taxon>
        <taxon>Ascomycota</taxon>
        <taxon>Pezizomycotina</taxon>
        <taxon>Sordariomycetes</taxon>
        <taxon>Sordariomycetidae</taxon>
        <taxon>Sordariales</taxon>
        <taxon>Podosporaceae</taxon>
        <taxon>Triangularia</taxon>
    </lineage>
</organism>
<evidence type="ECO:0000259" key="5">
    <source>
        <dbReference type="PROSITE" id="PS50850"/>
    </source>
</evidence>
<feature type="transmembrane region" description="Helical" evidence="4">
    <location>
        <begin position="278"/>
        <end position="299"/>
    </location>
</feature>
<feature type="compositionally biased region" description="Basic and acidic residues" evidence="3">
    <location>
        <begin position="40"/>
        <end position="50"/>
    </location>
</feature>
<evidence type="ECO:0000313" key="6">
    <source>
        <dbReference type="EMBL" id="KAK4172931.1"/>
    </source>
</evidence>
<dbReference type="Proteomes" id="UP001302321">
    <property type="component" value="Unassembled WGS sequence"/>
</dbReference>
<dbReference type="InterPro" id="IPR036259">
    <property type="entry name" value="MFS_trans_sf"/>
</dbReference>
<reference evidence="6" key="2">
    <citation type="submission" date="2023-05" db="EMBL/GenBank/DDBJ databases">
        <authorList>
            <consortium name="Lawrence Berkeley National Laboratory"/>
            <person name="Steindorff A."/>
            <person name="Hensen N."/>
            <person name="Bonometti L."/>
            <person name="Westerberg I."/>
            <person name="Brannstrom I.O."/>
            <person name="Guillou S."/>
            <person name="Cros-Aarteil S."/>
            <person name="Calhoun S."/>
            <person name="Haridas S."/>
            <person name="Kuo A."/>
            <person name="Mondo S."/>
            <person name="Pangilinan J."/>
            <person name="Riley R."/>
            <person name="Labutti K."/>
            <person name="Andreopoulos B."/>
            <person name="Lipzen A."/>
            <person name="Chen C."/>
            <person name="Yanf M."/>
            <person name="Daum C."/>
            <person name="Ng V."/>
            <person name="Clum A."/>
            <person name="Ohm R."/>
            <person name="Martin F."/>
            <person name="Silar P."/>
            <person name="Natvig D."/>
            <person name="Lalanne C."/>
            <person name="Gautier V."/>
            <person name="Ament-Velasquez S.L."/>
            <person name="Kruys A."/>
            <person name="Hutchinson M.I."/>
            <person name="Powell A.J."/>
            <person name="Barry K."/>
            <person name="Miller A.N."/>
            <person name="Grigoriev I.V."/>
            <person name="Debuchy R."/>
            <person name="Gladieux P."/>
            <person name="Thoren M.H."/>
            <person name="Johannesson H."/>
        </authorList>
    </citation>
    <scope>NUCLEOTIDE SEQUENCE</scope>
    <source>
        <strain evidence="6">CBS 892.96</strain>
    </source>
</reference>
<feature type="transmembrane region" description="Helical" evidence="4">
    <location>
        <begin position="69"/>
        <end position="92"/>
    </location>
</feature>
<comment type="caution">
    <text evidence="6">The sequence shown here is derived from an EMBL/GenBank/DDBJ whole genome shotgun (WGS) entry which is preliminary data.</text>
</comment>
<accession>A0AAN6W0M9</accession>
<name>A0AAN6W0M9_9PEZI</name>
<evidence type="ECO:0000256" key="3">
    <source>
        <dbReference type="SAM" id="MobiDB-lite"/>
    </source>
</evidence>
<comment type="subcellular location">
    <subcellularLocation>
        <location evidence="1">Membrane</location>
        <topology evidence="1">Multi-pass membrane protein</topology>
    </subcellularLocation>
</comment>
<evidence type="ECO:0000256" key="2">
    <source>
        <dbReference type="ARBA" id="ARBA00006727"/>
    </source>
</evidence>
<dbReference type="Pfam" id="PF07690">
    <property type="entry name" value="MFS_1"/>
    <property type="match status" value="1"/>
</dbReference>
<dbReference type="InterPro" id="IPR020846">
    <property type="entry name" value="MFS_dom"/>
</dbReference>
<feature type="domain" description="Major facilitator superfamily (MFS) profile" evidence="5">
    <location>
        <begin position="277"/>
        <end position="504"/>
    </location>
</feature>
<feature type="compositionally biased region" description="Low complexity" evidence="3">
    <location>
        <begin position="17"/>
        <end position="36"/>
    </location>
</feature>
<dbReference type="GO" id="GO:0016020">
    <property type="term" value="C:membrane"/>
    <property type="evidence" value="ECO:0007669"/>
    <property type="project" value="UniProtKB-SubCell"/>
</dbReference>
<feature type="transmembrane region" description="Helical" evidence="4">
    <location>
        <begin position="195"/>
        <end position="214"/>
    </location>
</feature>
<feature type="transmembrane region" description="Helical" evidence="4">
    <location>
        <begin position="343"/>
        <end position="362"/>
    </location>
</feature>